<sequence length="231" mass="27158">MEEDYDVLLLTLFEIEKKYKKLLKKKISLSVEESEKDREQTSDIYQYLMQNREKILDAEVYEDYILMHELREELNLENILKSKSRIKSFSNFVRKNATPLISVIGKKTSPYSIFQLEKPEKLTIKPKIDEKYDFWDIRRDKKLESEILTYGDLMSLEKQVEEKLLNKEMRKSELEKLLSSIELEVLSKMTSEKKLIAVSDGDKICFCKPSSEEGAVMSSSLLLSSKKEEDE</sequence>
<name>A0A9Y1FME1_9ARCH</name>
<reference evidence="3" key="1">
    <citation type="journal article" date="2022" name="Nat. Microbiol.">
        <title>Unique mobile elements and scalable gene flow at the prokaryote-eukaryote boundary revealed by circularized Asgard archaea genomes.</title>
        <authorList>
            <person name="Wu F."/>
            <person name="Speth D.R."/>
            <person name="Philosof A."/>
            <person name="Cremiere A."/>
            <person name="Narayanan A."/>
            <person name="Barco R.A."/>
            <person name="Connon S.A."/>
            <person name="Amend J.P."/>
            <person name="Antoshechkin I.A."/>
            <person name="Orphan V.J."/>
        </authorList>
    </citation>
    <scope>NUCLEOTIDE SEQUENCE</scope>
    <source>
        <strain evidence="3">PM71</strain>
    </source>
</reference>
<dbReference type="EMBL" id="CP084166">
    <property type="protein sequence ID" value="UJG41951.1"/>
    <property type="molecule type" value="Genomic_DNA"/>
</dbReference>
<keyword evidence="1" id="KW-0175">Coiled coil</keyword>
<evidence type="ECO:0000256" key="1">
    <source>
        <dbReference type="SAM" id="Coils"/>
    </source>
</evidence>
<gene>
    <name evidence="3" type="ORF">K9W45_05665</name>
</gene>
<feature type="coiled-coil region" evidence="1">
    <location>
        <begin position="157"/>
        <end position="184"/>
    </location>
</feature>
<protein>
    <submittedName>
        <fullName evidence="3">Uncharacterized protein</fullName>
    </submittedName>
</protein>
<evidence type="ECO:0000313" key="3">
    <source>
        <dbReference type="EMBL" id="UJG41951.1"/>
    </source>
</evidence>
<organism evidence="3">
    <name type="scientific">Candidatus Heimdallarchaeum aukensis</name>
    <dbReference type="NCBI Taxonomy" id="2876573"/>
    <lineage>
        <taxon>Archaea</taxon>
        <taxon>Promethearchaeati</taxon>
        <taxon>Candidatus Heimdallarchaeota</taxon>
        <taxon>Candidatus Heimdallarchaeia (ex Rinke et al. 2021) (nom. nud.)</taxon>
        <taxon>Candidatus Heimdallarchaeales</taxon>
        <taxon>Candidatus Heimdallarchaeaceae</taxon>
        <taxon>Candidatus Heimdallarchaeum</taxon>
    </lineage>
</organism>
<accession>A0A9Y1FME1</accession>
<dbReference type="AlphaFoldDB" id="A0A9Y1FME1"/>
<proteinExistence type="predicted"/>
<dbReference type="Proteomes" id="UP001201020">
    <property type="component" value="Chromosome"/>
</dbReference>
<feature type="region of interest" description="Disordered" evidence="2">
    <location>
        <begin position="212"/>
        <end position="231"/>
    </location>
</feature>
<evidence type="ECO:0000256" key="2">
    <source>
        <dbReference type="SAM" id="MobiDB-lite"/>
    </source>
</evidence>